<evidence type="ECO:0000313" key="1">
    <source>
        <dbReference type="EMBL" id="SDQ19831.1"/>
    </source>
</evidence>
<dbReference type="AlphaFoldDB" id="A0A1H0YY69"/>
<dbReference type="EMBL" id="FNKD01000001">
    <property type="protein sequence ID" value="SDQ19831.1"/>
    <property type="molecule type" value="Genomic_DNA"/>
</dbReference>
<dbReference type="Pfam" id="PF02423">
    <property type="entry name" value="OCD_Mu_crystall"/>
    <property type="match status" value="1"/>
</dbReference>
<proteinExistence type="predicted"/>
<dbReference type="RefSeq" id="WP_092491746.1">
    <property type="nucleotide sequence ID" value="NZ_FNKD01000001.1"/>
</dbReference>
<dbReference type="GO" id="GO:0005737">
    <property type="term" value="C:cytoplasm"/>
    <property type="evidence" value="ECO:0007669"/>
    <property type="project" value="TreeGrafter"/>
</dbReference>
<sequence length="309" mass="34203">MLSSKEINKAISMREVISSIEDYYLQDKSSNEITPDRMHIDDEDNTALLMPAFYGDYYSTKLVGVAPNNTKLDKPTIHGLMVLYNRKTLEPLMTFDAMPITALRTGALGGLGMKYLSDQHASSIGIIGTGTQGWSHLQSACAVRTIETVYVYNRSSKKLNDFISKAEKEFPDLTVQEAGLAELIINSDIVITTTTSKTPVLPNMEPSVWKGKLVVAVGSFKPSMQELPDSFLSAVDEFYVDASSAFHESGDMIRAKQFGANESSTMSLEEMIKERHRPNDISDKTLLFKSVGIGIFDLITAKVIYEKNS</sequence>
<dbReference type="PANTHER" id="PTHR13812">
    <property type="entry name" value="KETIMINE REDUCTASE MU-CRYSTALLIN"/>
    <property type="match status" value="1"/>
</dbReference>
<dbReference type="InterPro" id="IPR036291">
    <property type="entry name" value="NAD(P)-bd_dom_sf"/>
</dbReference>
<dbReference type="Gene3D" id="3.40.50.720">
    <property type="entry name" value="NAD(P)-binding Rossmann-like Domain"/>
    <property type="match status" value="1"/>
</dbReference>
<accession>A0A1H0YY69</accession>
<dbReference type="Proteomes" id="UP000199444">
    <property type="component" value="Unassembled WGS sequence"/>
</dbReference>
<name>A0A1H0YY69_9BACI</name>
<evidence type="ECO:0000313" key="2">
    <source>
        <dbReference type="Proteomes" id="UP000199444"/>
    </source>
</evidence>
<reference evidence="1 2" key="1">
    <citation type="submission" date="2016-10" db="EMBL/GenBank/DDBJ databases">
        <authorList>
            <person name="de Groot N.N."/>
        </authorList>
    </citation>
    <scope>NUCLEOTIDE SEQUENCE [LARGE SCALE GENOMIC DNA]</scope>
    <source>
        <strain evidence="1 2">CGMCC 1.10449</strain>
    </source>
</reference>
<gene>
    <name evidence="1" type="ORF">SAMN05216231_0906</name>
</gene>
<dbReference type="InterPro" id="IPR023401">
    <property type="entry name" value="ODC_N"/>
</dbReference>
<dbReference type="STRING" id="553311.SAMN05216231_0906"/>
<dbReference type="PIRSF" id="PIRSF001439">
    <property type="entry name" value="CryM"/>
    <property type="match status" value="1"/>
</dbReference>
<protein>
    <submittedName>
        <fullName evidence="1">Ornithine cyclodeaminase</fullName>
    </submittedName>
</protein>
<dbReference type="InterPro" id="IPR003462">
    <property type="entry name" value="ODC_Mu_crystall"/>
</dbReference>
<dbReference type="PANTHER" id="PTHR13812:SF19">
    <property type="entry name" value="KETIMINE REDUCTASE MU-CRYSTALLIN"/>
    <property type="match status" value="1"/>
</dbReference>
<dbReference type="SUPFAM" id="SSF51735">
    <property type="entry name" value="NAD(P)-binding Rossmann-fold domains"/>
    <property type="match status" value="1"/>
</dbReference>
<keyword evidence="2" id="KW-1185">Reference proteome</keyword>
<dbReference type="Gene3D" id="3.30.1780.10">
    <property type="entry name" value="ornithine cyclodeaminase, domain 1"/>
    <property type="match status" value="1"/>
</dbReference>
<organism evidence="1 2">
    <name type="scientific">Virgibacillus salinus</name>
    <dbReference type="NCBI Taxonomy" id="553311"/>
    <lineage>
        <taxon>Bacteria</taxon>
        <taxon>Bacillati</taxon>
        <taxon>Bacillota</taxon>
        <taxon>Bacilli</taxon>
        <taxon>Bacillales</taxon>
        <taxon>Bacillaceae</taxon>
        <taxon>Virgibacillus</taxon>
    </lineage>
</organism>